<gene>
    <name evidence="2" type="ORF">PGT21_033750</name>
</gene>
<comment type="caution">
    <text evidence="2">The sequence shown here is derived from an EMBL/GenBank/DDBJ whole genome shotgun (WGS) entry which is preliminary data.</text>
</comment>
<sequence>MTISGFVTVSQPDGRMKYVCQVCDGRGMDLVYLKRHLNTPGHQSNALRRAMEETRRTIEAQVEAQLNALQEDDIVNDAEELFIPRRLLDVHNEAYHPPQVDLNDQTGMGFGGADSSSNESSSGQPVCRGTMDWDQWNMPEDYSQFTNDYVILPGQNHVLGNSHDDEDMNPTDLWYPFPAKEYLISTLMLGHLHNLLSRNVYHLVRLSVSLGCLDIPHWDTIRRRREQIRKMLDVKLNENISVLDNKVFTLSLKDTISHELSNPYLNNELYAKCIAPKMKNFATTELPNNQPQIQLMIPQMISYDSPQLINIPVRMFDLMCSEMKWGDGTPFLTKIRRQLVEVSEFGGPDNTSNVAGALEIAEPIVNQINELATDDAADRTGIRYIQQFFGIPHLPKPRSWIDTKENAFLRKGKG</sequence>
<feature type="region of interest" description="Disordered" evidence="1">
    <location>
        <begin position="105"/>
        <end position="128"/>
    </location>
</feature>
<evidence type="ECO:0000313" key="2">
    <source>
        <dbReference type="EMBL" id="KAA1069818.1"/>
    </source>
</evidence>
<proteinExistence type="predicted"/>
<dbReference type="Proteomes" id="UP000324748">
    <property type="component" value="Unassembled WGS sequence"/>
</dbReference>
<dbReference type="AlphaFoldDB" id="A0A5B0M1I9"/>
<protein>
    <submittedName>
        <fullName evidence="2">Uncharacterized protein</fullName>
    </submittedName>
</protein>
<evidence type="ECO:0000256" key="1">
    <source>
        <dbReference type="SAM" id="MobiDB-lite"/>
    </source>
</evidence>
<keyword evidence="3" id="KW-1185">Reference proteome</keyword>
<accession>A0A5B0M1I9</accession>
<evidence type="ECO:0000313" key="3">
    <source>
        <dbReference type="Proteomes" id="UP000324748"/>
    </source>
</evidence>
<dbReference type="PANTHER" id="PTHR31912:SF34">
    <property type="entry name" value="NOTOCHORD-RELATED PROTEIN"/>
    <property type="match status" value="1"/>
</dbReference>
<organism evidence="2 3">
    <name type="scientific">Puccinia graminis f. sp. tritici</name>
    <dbReference type="NCBI Taxonomy" id="56615"/>
    <lineage>
        <taxon>Eukaryota</taxon>
        <taxon>Fungi</taxon>
        <taxon>Dikarya</taxon>
        <taxon>Basidiomycota</taxon>
        <taxon>Pucciniomycotina</taxon>
        <taxon>Pucciniomycetes</taxon>
        <taxon>Pucciniales</taxon>
        <taxon>Pucciniaceae</taxon>
        <taxon>Puccinia</taxon>
    </lineage>
</organism>
<dbReference type="PANTHER" id="PTHR31912">
    <property type="entry name" value="IP13529P"/>
    <property type="match status" value="1"/>
</dbReference>
<name>A0A5B0M1I9_PUCGR</name>
<dbReference type="OrthoDB" id="2246127at2759"/>
<dbReference type="EMBL" id="VSWC01000183">
    <property type="protein sequence ID" value="KAA1069818.1"/>
    <property type="molecule type" value="Genomic_DNA"/>
</dbReference>
<reference evidence="2 3" key="1">
    <citation type="submission" date="2019-05" db="EMBL/GenBank/DDBJ databases">
        <title>Emergence of the Ug99 lineage of the wheat stem rust pathogen through somatic hybridization.</title>
        <authorList>
            <person name="Li F."/>
            <person name="Upadhyaya N.M."/>
            <person name="Sperschneider J."/>
            <person name="Matny O."/>
            <person name="Nguyen-Phuc H."/>
            <person name="Mago R."/>
            <person name="Raley C."/>
            <person name="Miller M.E."/>
            <person name="Silverstein K.A.T."/>
            <person name="Henningsen E."/>
            <person name="Hirsch C.D."/>
            <person name="Visser B."/>
            <person name="Pretorius Z.A."/>
            <person name="Steffenson B.J."/>
            <person name="Schwessinger B."/>
            <person name="Dodds P.N."/>
            <person name="Figueroa M."/>
        </authorList>
    </citation>
    <scope>NUCLEOTIDE SEQUENCE [LARGE SCALE GENOMIC DNA]</scope>
    <source>
        <strain evidence="2">21-0</strain>
    </source>
</reference>